<evidence type="ECO:0000313" key="2">
    <source>
        <dbReference type="Proteomes" id="UP001589814"/>
    </source>
</evidence>
<dbReference type="Proteomes" id="UP001589814">
    <property type="component" value="Unassembled WGS sequence"/>
</dbReference>
<name>A0ABV6G3K9_9GAMM</name>
<gene>
    <name evidence="1" type="ORF">ACFFHW_09190</name>
</gene>
<organism evidence="1 2">
    <name type="scientific">Kushneria aurantia</name>
    <dbReference type="NCBI Taxonomy" id="504092"/>
    <lineage>
        <taxon>Bacteria</taxon>
        <taxon>Pseudomonadati</taxon>
        <taxon>Pseudomonadota</taxon>
        <taxon>Gammaproteobacteria</taxon>
        <taxon>Oceanospirillales</taxon>
        <taxon>Halomonadaceae</taxon>
        <taxon>Kushneria</taxon>
    </lineage>
</organism>
<protein>
    <recommendedName>
        <fullName evidence="3">Glutaredoxin</fullName>
    </recommendedName>
</protein>
<evidence type="ECO:0000313" key="1">
    <source>
        <dbReference type="EMBL" id="MFC0268154.1"/>
    </source>
</evidence>
<proteinExistence type="predicted"/>
<keyword evidence="2" id="KW-1185">Reference proteome</keyword>
<dbReference type="RefSeq" id="WP_156826824.1">
    <property type="nucleotide sequence ID" value="NZ_JBHLVX010000036.1"/>
</dbReference>
<sequence>MANAHELKGLMKFISRDGCPICLRYRIVRRTREKVAERFRYLDNESAGRLRHDDPMAGYDFEWMWREARVLDLRR</sequence>
<evidence type="ECO:0008006" key="3">
    <source>
        <dbReference type="Google" id="ProtNLM"/>
    </source>
</evidence>
<dbReference type="EMBL" id="JBHLVX010000036">
    <property type="protein sequence ID" value="MFC0268154.1"/>
    <property type="molecule type" value="Genomic_DNA"/>
</dbReference>
<accession>A0ABV6G3K9</accession>
<reference evidence="1 2" key="1">
    <citation type="submission" date="2024-09" db="EMBL/GenBank/DDBJ databases">
        <authorList>
            <person name="Sun Q."/>
            <person name="Mori K."/>
        </authorList>
    </citation>
    <scope>NUCLEOTIDE SEQUENCE [LARGE SCALE GENOMIC DNA]</scope>
    <source>
        <strain evidence="1 2">CCM 7415</strain>
    </source>
</reference>
<comment type="caution">
    <text evidence="1">The sequence shown here is derived from an EMBL/GenBank/DDBJ whole genome shotgun (WGS) entry which is preliminary data.</text>
</comment>